<evidence type="ECO:0000313" key="9">
    <source>
        <dbReference type="Proteomes" id="UP000261540"/>
    </source>
</evidence>
<keyword evidence="2 5" id="KW-0812">Transmembrane</keyword>
<feature type="transmembrane region" description="Helical" evidence="6">
    <location>
        <begin position="29"/>
        <end position="48"/>
    </location>
</feature>
<comment type="subcellular location">
    <subcellularLocation>
        <location evidence="1">Membrane</location>
        <topology evidence="1">Multi-pass membrane protein</topology>
    </subcellularLocation>
</comment>
<dbReference type="KEGG" id="pki:111843500"/>
<dbReference type="InterPro" id="IPR050578">
    <property type="entry name" value="MARVEL-CKLF_proteins"/>
</dbReference>
<dbReference type="GO" id="GO:0019911">
    <property type="term" value="F:structural constituent of myelin sheath"/>
    <property type="evidence" value="ECO:0007669"/>
    <property type="project" value="TreeGrafter"/>
</dbReference>
<evidence type="ECO:0000256" key="5">
    <source>
        <dbReference type="PROSITE-ProRule" id="PRU00581"/>
    </source>
</evidence>
<feature type="transmembrane region" description="Helical" evidence="6">
    <location>
        <begin position="151"/>
        <end position="172"/>
    </location>
</feature>
<dbReference type="Proteomes" id="UP000261540">
    <property type="component" value="Unplaced"/>
</dbReference>
<feature type="transmembrane region" description="Helical" evidence="6">
    <location>
        <begin position="97"/>
        <end position="116"/>
    </location>
</feature>
<dbReference type="PRINTS" id="PR01884">
    <property type="entry name" value="MALPROTEIN"/>
</dbReference>
<dbReference type="InterPro" id="IPR008253">
    <property type="entry name" value="Marvel"/>
</dbReference>
<dbReference type="GO" id="GO:0042552">
    <property type="term" value="P:myelination"/>
    <property type="evidence" value="ECO:0007669"/>
    <property type="project" value="TreeGrafter"/>
</dbReference>
<evidence type="ECO:0000256" key="2">
    <source>
        <dbReference type="ARBA" id="ARBA00022692"/>
    </source>
</evidence>
<dbReference type="OrthoDB" id="8877859at2759"/>
<dbReference type="PANTHER" id="PTHR22776">
    <property type="entry name" value="MARVEL-CONTAINING POTENTIAL LIPID RAFT-ASSOCIATED PROTEIN"/>
    <property type="match status" value="1"/>
</dbReference>
<dbReference type="GO" id="GO:0016020">
    <property type="term" value="C:membrane"/>
    <property type="evidence" value="ECO:0007669"/>
    <property type="project" value="UniProtKB-SubCell"/>
</dbReference>
<dbReference type="Pfam" id="PF01284">
    <property type="entry name" value="MARVEL"/>
    <property type="match status" value="1"/>
</dbReference>
<evidence type="ECO:0000313" key="8">
    <source>
        <dbReference type="Ensembl" id="ENSPKIP00000001356.1"/>
    </source>
</evidence>
<accession>A0A3B3Q7I1</accession>
<dbReference type="Ensembl" id="ENSPKIT00000025275.1">
    <property type="protein sequence ID" value="ENSPKIP00000001356.1"/>
    <property type="gene ID" value="ENSPKIG00000019681.1"/>
</dbReference>
<sequence length="177" mass="19394">MSDPANAAATSYPAPIVSLPIGLDILRTYSGALICLEIIFGGLVWILVASSNLPVPLLQGWVLFVSVILFFFSTAFLLLFLLGYVDKINTDWNFLDMAYHFGALLLYFSAFVLEAATTAAGSISGNDTACVSKPEQNIIAYLDSRQYSINVAATIFAFVVSILYGCSMFMGFKRWRK</sequence>
<proteinExistence type="predicted"/>
<dbReference type="GeneTree" id="ENSGT00940000159514"/>
<evidence type="ECO:0000256" key="3">
    <source>
        <dbReference type="ARBA" id="ARBA00022989"/>
    </source>
</evidence>
<dbReference type="AlphaFoldDB" id="A0A3B3Q7I1"/>
<reference evidence="8" key="1">
    <citation type="submission" date="2025-08" db="UniProtKB">
        <authorList>
            <consortium name="Ensembl"/>
        </authorList>
    </citation>
    <scope>IDENTIFICATION</scope>
</reference>
<evidence type="ECO:0000256" key="4">
    <source>
        <dbReference type="ARBA" id="ARBA00023136"/>
    </source>
</evidence>
<keyword evidence="9" id="KW-1185">Reference proteome</keyword>
<feature type="domain" description="MARVEL" evidence="7">
    <location>
        <begin position="25"/>
        <end position="176"/>
    </location>
</feature>
<feature type="transmembrane region" description="Helical" evidence="6">
    <location>
        <begin position="60"/>
        <end position="85"/>
    </location>
</feature>
<dbReference type="GeneID" id="111843500"/>
<evidence type="ECO:0000259" key="7">
    <source>
        <dbReference type="PROSITE" id="PS51225"/>
    </source>
</evidence>
<dbReference type="InterPro" id="IPR013295">
    <property type="entry name" value="MAL"/>
</dbReference>
<dbReference type="PROSITE" id="PS51225">
    <property type="entry name" value="MARVEL"/>
    <property type="match status" value="1"/>
</dbReference>
<evidence type="ECO:0000256" key="6">
    <source>
        <dbReference type="SAM" id="Phobius"/>
    </source>
</evidence>
<dbReference type="CTD" id="114569"/>
<protein>
    <submittedName>
        <fullName evidence="8">Mal, T cell differentiation protein 2</fullName>
    </submittedName>
</protein>
<keyword evidence="4 5" id="KW-0472">Membrane</keyword>
<dbReference type="PANTHER" id="PTHR22776:SF42">
    <property type="entry name" value="PROTEIN MAL2"/>
    <property type="match status" value="1"/>
</dbReference>
<keyword evidence="3 6" id="KW-1133">Transmembrane helix</keyword>
<dbReference type="RefSeq" id="XP_023666909.1">
    <property type="nucleotide sequence ID" value="XM_023811141.2"/>
</dbReference>
<evidence type="ECO:0000256" key="1">
    <source>
        <dbReference type="ARBA" id="ARBA00004141"/>
    </source>
</evidence>
<reference evidence="8" key="2">
    <citation type="submission" date="2025-09" db="UniProtKB">
        <authorList>
            <consortium name="Ensembl"/>
        </authorList>
    </citation>
    <scope>IDENTIFICATION</scope>
</reference>
<name>A0A3B3Q7I1_9TELE</name>
<organism evidence="8 9">
    <name type="scientific">Paramormyrops kingsleyae</name>
    <dbReference type="NCBI Taxonomy" id="1676925"/>
    <lineage>
        <taxon>Eukaryota</taxon>
        <taxon>Metazoa</taxon>
        <taxon>Chordata</taxon>
        <taxon>Craniata</taxon>
        <taxon>Vertebrata</taxon>
        <taxon>Euteleostomi</taxon>
        <taxon>Actinopterygii</taxon>
        <taxon>Neopterygii</taxon>
        <taxon>Teleostei</taxon>
        <taxon>Osteoglossocephala</taxon>
        <taxon>Osteoglossomorpha</taxon>
        <taxon>Osteoglossiformes</taxon>
        <taxon>Mormyridae</taxon>
        <taxon>Paramormyrops</taxon>
    </lineage>
</organism>